<accession>A0A2I0J7W8</accession>
<evidence type="ECO:0000313" key="9">
    <source>
        <dbReference type="Proteomes" id="UP000233551"/>
    </source>
</evidence>
<keyword evidence="3" id="KW-0378">Hydrolase</keyword>
<evidence type="ECO:0000256" key="1">
    <source>
        <dbReference type="ARBA" id="ARBA00004123"/>
    </source>
</evidence>
<evidence type="ECO:0000256" key="6">
    <source>
        <dbReference type="ARBA" id="ARBA00048336"/>
    </source>
</evidence>
<dbReference type="PROSITE" id="PS51257">
    <property type="entry name" value="PROKAR_LIPOPROTEIN"/>
    <property type="match status" value="1"/>
</dbReference>
<dbReference type="PROSITE" id="PS50172">
    <property type="entry name" value="BRCT"/>
    <property type="match status" value="1"/>
</dbReference>
<comment type="caution">
    <text evidence="8">The sequence shown here is derived from an EMBL/GenBank/DDBJ whole genome shotgun (WGS) entry which is preliminary data.</text>
</comment>
<dbReference type="CDD" id="cd17729">
    <property type="entry name" value="BRCT_CTDP1"/>
    <property type="match status" value="1"/>
</dbReference>
<dbReference type="InterPro" id="IPR001357">
    <property type="entry name" value="BRCT_dom"/>
</dbReference>
<comment type="catalytic activity">
    <reaction evidence="6">
        <text>O-phospho-L-threonyl-[protein] + H2O = L-threonyl-[protein] + phosphate</text>
        <dbReference type="Rhea" id="RHEA:47004"/>
        <dbReference type="Rhea" id="RHEA-COMP:11060"/>
        <dbReference type="Rhea" id="RHEA-COMP:11605"/>
        <dbReference type="ChEBI" id="CHEBI:15377"/>
        <dbReference type="ChEBI" id="CHEBI:30013"/>
        <dbReference type="ChEBI" id="CHEBI:43474"/>
        <dbReference type="ChEBI" id="CHEBI:61977"/>
        <dbReference type="EC" id="3.1.3.16"/>
    </reaction>
</comment>
<comment type="catalytic activity">
    <reaction evidence="5">
        <text>O-phospho-L-seryl-[protein] + H2O = L-seryl-[protein] + phosphate</text>
        <dbReference type="Rhea" id="RHEA:20629"/>
        <dbReference type="Rhea" id="RHEA-COMP:9863"/>
        <dbReference type="Rhea" id="RHEA-COMP:11604"/>
        <dbReference type="ChEBI" id="CHEBI:15377"/>
        <dbReference type="ChEBI" id="CHEBI:29999"/>
        <dbReference type="ChEBI" id="CHEBI:43474"/>
        <dbReference type="ChEBI" id="CHEBI:83421"/>
        <dbReference type="EC" id="3.1.3.16"/>
    </reaction>
</comment>
<evidence type="ECO:0000256" key="5">
    <source>
        <dbReference type="ARBA" id="ARBA00047761"/>
    </source>
</evidence>
<dbReference type="Gene3D" id="3.40.50.10190">
    <property type="entry name" value="BRCT domain"/>
    <property type="match status" value="1"/>
</dbReference>
<organism evidence="8 9">
    <name type="scientific">Punica granatum</name>
    <name type="common">Pomegranate</name>
    <dbReference type="NCBI Taxonomy" id="22663"/>
    <lineage>
        <taxon>Eukaryota</taxon>
        <taxon>Viridiplantae</taxon>
        <taxon>Streptophyta</taxon>
        <taxon>Embryophyta</taxon>
        <taxon>Tracheophyta</taxon>
        <taxon>Spermatophyta</taxon>
        <taxon>Magnoliopsida</taxon>
        <taxon>eudicotyledons</taxon>
        <taxon>Gunneridae</taxon>
        <taxon>Pentapetalae</taxon>
        <taxon>rosids</taxon>
        <taxon>malvids</taxon>
        <taxon>Myrtales</taxon>
        <taxon>Lythraceae</taxon>
        <taxon>Punica</taxon>
    </lineage>
</organism>
<feature type="domain" description="BRCT" evidence="7">
    <location>
        <begin position="94"/>
        <end position="145"/>
    </location>
</feature>
<dbReference type="SUPFAM" id="SSF52113">
    <property type="entry name" value="BRCT domain"/>
    <property type="match status" value="1"/>
</dbReference>
<dbReference type="PANTHER" id="PTHR23081:SF36">
    <property type="entry name" value="RNA POLYMERASE II SUBUNIT A C-TERMINAL DOMAIN PHOSPHATASE"/>
    <property type="match status" value="1"/>
</dbReference>
<dbReference type="AlphaFoldDB" id="A0A2I0J7W8"/>
<dbReference type="EC" id="3.1.3.16" evidence="2"/>
<proteinExistence type="predicted"/>
<dbReference type="Proteomes" id="UP000233551">
    <property type="component" value="Unassembled WGS sequence"/>
</dbReference>
<evidence type="ECO:0000259" key="7">
    <source>
        <dbReference type="PROSITE" id="PS50172"/>
    </source>
</evidence>
<dbReference type="STRING" id="22663.A0A2I0J7W8"/>
<keyword evidence="4" id="KW-0539">Nucleus</keyword>
<dbReference type="InterPro" id="IPR036420">
    <property type="entry name" value="BRCT_dom_sf"/>
</dbReference>
<dbReference type="PANTHER" id="PTHR23081">
    <property type="entry name" value="RNA POLYMERASE II CTD PHOSPHATASE"/>
    <property type="match status" value="1"/>
</dbReference>
<evidence type="ECO:0000256" key="4">
    <source>
        <dbReference type="ARBA" id="ARBA00023242"/>
    </source>
</evidence>
<name>A0A2I0J7W8_PUNGR</name>
<reference evidence="8 9" key="1">
    <citation type="submission" date="2017-11" db="EMBL/GenBank/DDBJ databases">
        <title>De-novo sequencing of pomegranate (Punica granatum L.) genome.</title>
        <authorList>
            <person name="Akparov Z."/>
            <person name="Amiraslanov A."/>
            <person name="Hajiyeva S."/>
            <person name="Abbasov M."/>
            <person name="Kaur K."/>
            <person name="Hamwieh A."/>
            <person name="Solovyev V."/>
            <person name="Salamov A."/>
            <person name="Braich B."/>
            <person name="Kosarev P."/>
            <person name="Mahmoud A."/>
            <person name="Hajiyev E."/>
            <person name="Babayeva S."/>
            <person name="Izzatullayeva V."/>
            <person name="Mammadov A."/>
            <person name="Mammadov A."/>
            <person name="Sharifova S."/>
            <person name="Ojaghi J."/>
            <person name="Eynullazada K."/>
            <person name="Bayramov B."/>
            <person name="Abdulazimova A."/>
            <person name="Shahmuradov I."/>
        </authorList>
    </citation>
    <scope>NUCLEOTIDE SEQUENCE [LARGE SCALE GENOMIC DNA]</scope>
    <source>
        <strain evidence="9">cv. AG2017</strain>
        <tissue evidence="8">Leaf</tissue>
    </source>
</reference>
<evidence type="ECO:0000313" key="8">
    <source>
        <dbReference type="EMBL" id="PKI52327.1"/>
    </source>
</evidence>
<keyword evidence="9" id="KW-1185">Reference proteome</keyword>
<sequence length="148" mass="17132">MERYHFFASSCQQFGFSCKSLSELKSDESETDGALAAVLRVLKRAHSLFFDELGDSLPNRDVREVLKTVRKEILQGCKIVFSRVFPTSFPAEIELDDSVTHVVATDPKTEKSRWAVKEKKFLVHPQWIEATFYLWKRLPEDNYSVNQL</sequence>
<dbReference type="InterPro" id="IPR039189">
    <property type="entry name" value="Fcp1"/>
</dbReference>
<dbReference type="GO" id="GO:0008420">
    <property type="term" value="F:RNA polymerase II CTD heptapeptide repeat phosphatase activity"/>
    <property type="evidence" value="ECO:0007669"/>
    <property type="project" value="InterPro"/>
</dbReference>
<evidence type="ECO:0000256" key="3">
    <source>
        <dbReference type="ARBA" id="ARBA00022801"/>
    </source>
</evidence>
<protein>
    <recommendedName>
        <fullName evidence="2">protein-serine/threonine phosphatase</fullName>
        <ecNumber evidence="2">3.1.3.16</ecNumber>
    </recommendedName>
</protein>
<dbReference type="EMBL" id="PGOL01001939">
    <property type="protein sequence ID" value="PKI52327.1"/>
    <property type="molecule type" value="Genomic_DNA"/>
</dbReference>
<comment type="subcellular location">
    <subcellularLocation>
        <location evidence="1">Nucleus</location>
    </subcellularLocation>
</comment>
<evidence type="ECO:0000256" key="2">
    <source>
        <dbReference type="ARBA" id="ARBA00013081"/>
    </source>
</evidence>
<gene>
    <name evidence="8" type="ORF">CRG98_027253</name>
</gene>
<dbReference type="GO" id="GO:0005634">
    <property type="term" value="C:nucleus"/>
    <property type="evidence" value="ECO:0007669"/>
    <property type="project" value="UniProtKB-SubCell"/>
</dbReference>